<name>A0AAD5VHX8_9AGAR</name>
<protein>
    <submittedName>
        <fullName evidence="3">Uncharacterized protein</fullName>
    </submittedName>
</protein>
<evidence type="ECO:0000256" key="2">
    <source>
        <dbReference type="SAM" id="Phobius"/>
    </source>
</evidence>
<feature type="region of interest" description="Disordered" evidence="1">
    <location>
        <begin position="46"/>
        <end position="72"/>
    </location>
</feature>
<sequence length="566" mass="61781">MMALSPQGQHASLACWRLEQTMPSSSPQFSFLEFKDQYRLIPLRNSQPNVPSQSRGPSNLQIVSPKRSNHSTIQSGSAKSTFLLQIGAFIVVELGFIALASVALRNPSALPVHLSLSLSLTEAKGALTVISVVWHSVAIFAVRNCPPSYFQRGMDGAGPKKREIIHFSSRDASLPFRRYHRKLNFKKGANANWNGQPHCYPNLQLNDEALLVPDRANLITRLEQLEDSIYGFRATQPNLLIPWPSSDLISNNQTIRYQSDVITYNFTCSWNVPTIDTSTGFLGVQGKNWSIFLQGLGVLDLPSLLDASEHVLVPSVLLPLIPSSFSDPTSRNGLCNTTLSNIVAMNLEGVPTTLSSGRFTSDGSSGNTTEDLLITTLICDPQLEISPATVTLQSGSLWADVHSGSPNVNNIPPEAANAVFSQSLLFATSTREAYGDQSLVNNIARLLFLTDPSFDYETAPAGIKPLSVDGISRQMDRVLLSSAKAYLSGYRPDSSNLTFPSFKMMNSSAEGEIQELVVAGSKPFLIALIVVVVVLIVLLIFLVSVVRTSQLQTFDLENIVKTLRID</sequence>
<keyword evidence="2" id="KW-1133">Transmembrane helix</keyword>
<evidence type="ECO:0000313" key="4">
    <source>
        <dbReference type="Proteomes" id="UP001213000"/>
    </source>
</evidence>
<keyword evidence="2" id="KW-0812">Transmembrane</keyword>
<keyword evidence="4" id="KW-1185">Reference proteome</keyword>
<evidence type="ECO:0000313" key="3">
    <source>
        <dbReference type="EMBL" id="KAJ3559853.1"/>
    </source>
</evidence>
<dbReference type="EMBL" id="JANIEX010001270">
    <property type="protein sequence ID" value="KAJ3559853.1"/>
    <property type="molecule type" value="Genomic_DNA"/>
</dbReference>
<accession>A0AAD5VHX8</accession>
<dbReference type="Proteomes" id="UP001213000">
    <property type="component" value="Unassembled WGS sequence"/>
</dbReference>
<feature type="transmembrane region" description="Helical" evidence="2">
    <location>
        <begin position="82"/>
        <end position="103"/>
    </location>
</feature>
<comment type="caution">
    <text evidence="3">The sequence shown here is derived from an EMBL/GenBank/DDBJ whole genome shotgun (WGS) entry which is preliminary data.</text>
</comment>
<reference evidence="3" key="1">
    <citation type="submission" date="2022-07" db="EMBL/GenBank/DDBJ databases">
        <title>Genome Sequence of Leucocoprinus birnbaumii.</title>
        <authorList>
            <person name="Buettner E."/>
        </authorList>
    </citation>
    <scope>NUCLEOTIDE SEQUENCE</scope>
    <source>
        <strain evidence="3">VT141</strain>
    </source>
</reference>
<proteinExistence type="predicted"/>
<feature type="compositionally biased region" description="Polar residues" evidence="1">
    <location>
        <begin position="46"/>
        <end position="62"/>
    </location>
</feature>
<keyword evidence="2" id="KW-0472">Membrane</keyword>
<dbReference type="AlphaFoldDB" id="A0AAD5VHX8"/>
<organism evidence="3 4">
    <name type="scientific">Leucocoprinus birnbaumii</name>
    <dbReference type="NCBI Taxonomy" id="56174"/>
    <lineage>
        <taxon>Eukaryota</taxon>
        <taxon>Fungi</taxon>
        <taxon>Dikarya</taxon>
        <taxon>Basidiomycota</taxon>
        <taxon>Agaricomycotina</taxon>
        <taxon>Agaricomycetes</taxon>
        <taxon>Agaricomycetidae</taxon>
        <taxon>Agaricales</taxon>
        <taxon>Agaricineae</taxon>
        <taxon>Agaricaceae</taxon>
        <taxon>Leucocoprinus</taxon>
    </lineage>
</organism>
<feature type="transmembrane region" description="Helical" evidence="2">
    <location>
        <begin position="524"/>
        <end position="546"/>
    </location>
</feature>
<gene>
    <name evidence="3" type="ORF">NP233_g11162</name>
</gene>
<evidence type="ECO:0000256" key="1">
    <source>
        <dbReference type="SAM" id="MobiDB-lite"/>
    </source>
</evidence>